<dbReference type="Proteomes" id="UP000585614">
    <property type="component" value="Unassembled WGS sequence"/>
</dbReference>
<name>A0A7J8AEX7_RHIFE</name>
<sequence>MWTWPIGCRTSVSRTPHRACARFLGGHASLWRSCPRAPAVSTAAVLRPDDTLRCPEERDLIWLKPWTPWSQLTCKLHVREQDCRRWRLRSLMTIIVMTVITQIQPQWTVFSMWTKLPGARDPCPVPEILQTYSGHICSGTCWFRTKDSSGFLAESAGFVLRCGPALFVPQTAGVD</sequence>
<dbReference type="EMBL" id="JACAGC010000002">
    <property type="protein sequence ID" value="KAF6385052.1"/>
    <property type="molecule type" value="Genomic_DNA"/>
</dbReference>
<comment type="caution">
    <text evidence="1">The sequence shown here is derived from an EMBL/GenBank/DDBJ whole genome shotgun (WGS) entry which is preliminary data.</text>
</comment>
<protein>
    <submittedName>
        <fullName evidence="1">Uncharacterized protein</fullName>
    </submittedName>
</protein>
<organism evidence="1 2">
    <name type="scientific">Rhinolophus ferrumequinum</name>
    <name type="common">Greater horseshoe bat</name>
    <dbReference type="NCBI Taxonomy" id="59479"/>
    <lineage>
        <taxon>Eukaryota</taxon>
        <taxon>Metazoa</taxon>
        <taxon>Chordata</taxon>
        <taxon>Craniata</taxon>
        <taxon>Vertebrata</taxon>
        <taxon>Euteleostomi</taxon>
        <taxon>Mammalia</taxon>
        <taxon>Eutheria</taxon>
        <taxon>Laurasiatheria</taxon>
        <taxon>Chiroptera</taxon>
        <taxon>Yinpterochiroptera</taxon>
        <taxon>Rhinolophoidea</taxon>
        <taxon>Rhinolophidae</taxon>
        <taxon>Rhinolophinae</taxon>
        <taxon>Rhinolophus</taxon>
    </lineage>
</organism>
<evidence type="ECO:0000313" key="2">
    <source>
        <dbReference type="Proteomes" id="UP000585614"/>
    </source>
</evidence>
<accession>A0A7J8AEX7</accession>
<reference evidence="1 2" key="1">
    <citation type="journal article" date="2020" name="Nature">
        <title>Six reference-quality genomes reveal evolution of bat adaptations.</title>
        <authorList>
            <person name="Jebb D."/>
            <person name="Huang Z."/>
            <person name="Pippel M."/>
            <person name="Hughes G.M."/>
            <person name="Lavrichenko K."/>
            <person name="Devanna P."/>
            <person name="Winkler S."/>
            <person name="Jermiin L.S."/>
            <person name="Skirmuntt E.C."/>
            <person name="Katzourakis A."/>
            <person name="Burkitt-Gray L."/>
            <person name="Ray D.A."/>
            <person name="Sullivan K.A.M."/>
            <person name="Roscito J.G."/>
            <person name="Kirilenko B.M."/>
            <person name="Davalos L.M."/>
            <person name="Corthals A.P."/>
            <person name="Power M.L."/>
            <person name="Jones G."/>
            <person name="Ransome R.D."/>
            <person name="Dechmann D.K.N."/>
            <person name="Locatelli A.G."/>
            <person name="Puechmaille S.J."/>
            <person name="Fedrigo O."/>
            <person name="Jarvis E.D."/>
            <person name="Hiller M."/>
            <person name="Vernes S.C."/>
            <person name="Myers E.W."/>
            <person name="Teeling E.C."/>
        </authorList>
    </citation>
    <scope>NUCLEOTIDE SEQUENCE [LARGE SCALE GENOMIC DNA]</scope>
    <source>
        <strain evidence="1">MRhiFer1</strain>
        <tissue evidence="1">Lung</tissue>
    </source>
</reference>
<gene>
    <name evidence="1" type="ORF">mRhiFer1_008876</name>
</gene>
<proteinExistence type="predicted"/>
<evidence type="ECO:0000313" key="1">
    <source>
        <dbReference type="EMBL" id="KAF6385052.1"/>
    </source>
</evidence>
<dbReference type="AlphaFoldDB" id="A0A7J8AEX7"/>